<feature type="compositionally biased region" description="Polar residues" evidence="6">
    <location>
        <begin position="169"/>
        <end position="178"/>
    </location>
</feature>
<dbReference type="Proteomes" id="UP001629059">
    <property type="component" value="Unassembled WGS sequence"/>
</dbReference>
<keyword evidence="3 4" id="KW-0520">NAD</keyword>
<reference evidence="8 9" key="1">
    <citation type="submission" date="2024-06" db="EMBL/GenBank/DDBJ databases">
        <authorList>
            <person name="Kaempfer P."/>
            <person name="Viver T."/>
        </authorList>
    </citation>
    <scope>NUCLEOTIDE SEQUENCE [LARGE SCALE GENOMIC DNA]</scope>
    <source>
        <strain evidence="8 9">ST-75</strain>
    </source>
</reference>
<dbReference type="InterPro" id="IPR010218">
    <property type="entry name" value="NADH_DH_suC"/>
</dbReference>
<feature type="region of interest" description="Disordered" evidence="6">
    <location>
        <begin position="150"/>
        <end position="178"/>
    </location>
</feature>
<evidence type="ECO:0000313" key="9">
    <source>
        <dbReference type="Proteomes" id="UP001629059"/>
    </source>
</evidence>
<comment type="subcellular location">
    <subcellularLocation>
        <location evidence="3">Cell membrane</location>
        <topology evidence="3">Peripheral membrane protein</topology>
        <orientation evidence="3">Cytoplasmic side</orientation>
    </subcellularLocation>
</comment>
<keyword evidence="8" id="KW-0560">Oxidoreductase</keyword>
<dbReference type="InterPro" id="IPR020396">
    <property type="entry name" value="NADH_UbQ_OxRdtase_CS"/>
</dbReference>
<proteinExistence type="inferred from homology"/>
<dbReference type="Pfam" id="PF00329">
    <property type="entry name" value="Complex1_30kDa"/>
    <property type="match status" value="1"/>
</dbReference>
<comment type="caution">
    <text evidence="8">The sequence shown here is derived from an EMBL/GenBank/DDBJ whole genome shotgun (WGS) entry which is preliminary data.</text>
</comment>
<keyword evidence="3" id="KW-0472">Membrane</keyword>
<dbReference type="HAMAP" id="MF_01357">
    <property type="entry name" value="NDH1_NuoC"/>
    <property type="match status" value="1"/>
</dbReference>
<dbReference type="PROSITE" id="PS00542">
    <property type="entry name" value="COMPLEX1_30K"/>
    <property type="match status" value="1"/>
</dbReference>
<gene>
    <name evidence="3" type="primary">nuoC</name>
    <name evidence="8" type="ORF">ABS768_12930</name>
</gene>
<keyword evidence="9" id="KW-1185">Reference proteome</keyword>
<evidence type="ECO:0000259" key="7">
    <source>
        <dbReference type="Pfam" id="PF00329"/>
    </source>
</evidence>
<dbReference type="PANTHER" id="PTHR10884:SF14">
    <property type="entry name" value="NADH DEHYDROGENASE [UBIQUINONE] IRON-SULFUR PROTEIN 3, MITOCHONDRIAL"/>
    <property type="match status" value="1"/>
</dbReference>
<keyword evidence="3 4" id="KW-1278">Translocase</keyword>
<evidence type="ECO:0000256" key="3">
    <source>
        <dbReference type="HAMAP-Rule" id="MF_01357"/>
    </source>
</evidence>
<evidence type="ECO:0000256" key="1">
    <source>
        <dbReference type="ARBA" id="ARBA00007569"/>
    </source>
</evidence>
<evidence type="ECO:0000256" key="6">
    <source>
        <dbReference type="SAM" id="MobiDB-lite"/>
    </source>
</evidence>
<comment type="catalytic activity">
    <reaction evidence="3 5">
        <text>a quinone + NADH + 5 H(+)(in) = a quinol + NAD(+) + 4 H(+)(out)</text>
        <dbReference type="Rhea" id="RHEA:57888"/>
        <dbReference type="ChEBI" id="CHEBI:15378"/>
        <dbReference type="ChEBI" id="CHEBI:24646"/>
        <dbReference type="ChEBI" id="CHEBI:57540"/>
        <dbReference type="ChEBI" id="CHEBI:57945"/>
        <dbReference type="ChEBI" id="CHEBI:132124"/>
    </reaction>
</comment>
<dbReference type="RefSeq" id="WP_408075374.1">
    <property type="nucleotide sequence ID" value="NZ_JBELQB010000009.1"/>
</dbReference>
<protein>
    <recommendedName>
        <fullName evidence="3">NADH-quinone oxidoreductase subunit C</fullName>
        <ecNumber evidence="3">7.1.1.-</ecNumber>
    </recommendedName>
    <alternativeName>
        <fullName evidence="3">NADH dehydrogenase I subunit C</fullName>
    </alternativeName>
    <alternativeName>
        <fullName evidence="3">NDH-1 subunit C</fullName>
    </alternativeName>
</protein>
<comment type="similarity">
    <text evidence="1 3 4">Belongs to the complex I 30 kDa subunit family.</text>
</comment>
<accession>A0ABW8YFC2</accession>
<keyword evidence="3 5" id="KW-0874">Quinone</keyword>
<comment type="function">
    <text evidence="3">NDH-1 shuttles electrons from NADH, via FMN and iron-sulfur (Fe-S) centers, to quinones in the respiratory chain. The immediate electron acceptor for the enzyme in this species is believed to be a menaquinone. Couples the redox reaction to proton translocation (for every two electrons transferred, four hydrogen ions are translocated across the cytoplasmic membrane), and thus conserves the redox energy in a proton gradient.</text>
</comment>
<keyword evidence="2 3" id="KW-0813">Transport</keyword>
<comment type="subunit">
    <text evidence="3">NDH-1 is composed of 14 different subunits. Subunits NuoB, C, D, E, F, and G constitute the peripheral sector of the complex.</text>
</comment>
<dbReference type="InterPro" id="IPR037232">
    <property type="entry name" value="NADH_quin_OxRdtase_su_C/D-like"/>
</dbReference>
<dbReference type="EC" id="7.1.1.-" evidence="3"/>
<evidence type="ECO:0000256" key="2">
    <source>
        <dbReference type="ARBA" id="ARBA00022448"/>
    </source>
</evidence>
<feature type="domain" description="NADH:ubiquinone oxidoreductase 30kDa subunit" evidence="7">
    <location>
        <begin position="33"/>
        <end position="154"/>
    </location>
</feature>
<dbReference type="EMBL" id="JBELQB010000009">
    <property type="protein sequence ID" value="MFL9838412.1"/>
    <property type="molecule type" value="Genomic_DNA"/>
</dbReference>
<dbReference type="GO" id="GO:0050136">
    <property type="term" value="F:NADH dehydrogenase (quinone) (non-electrogenic) activity"/>
    <property type="evidence" value="ECO:0007669"/>
    <property type="project" value="UniProtKB-EC"/>
</dbReference>
<evidence type="ECO:0000256" key="4">
    <source>
        <dbReference type="RuleBase" id="RU003456"/>
    </source>
</evidence>
<feature type="compositionally biased region" description="Basic and acidic residues" evidence="6">
    <location>
        <begin position="150"/>
        <end position="166"/>
    </location>
</feature>
<dbReference type="Gene3D" id="3.30.460.80">
    <property type="entry name" value="NADH:ubiquinone oxidoreductase, 30kDa subunit"/>
    <property type="match status" value="1"/>
</dbReference>
<evidence type="ECO:0000313" key="8">
    <source>
        <dbReference type="EMBL" id="MFL9838412.1"/>
    </source>
</evidence>
<dbReference type="PANTHER" id="PTHR10884">
    <property type="entry name" value="NADH DEHYDROGENASE UBIQUINONE IRON-SULFUR PROTEIN 3"/>
    <property type="match status" value="1"/>
</dbReference>
<organism evidence="8 9">
    <name type="scientific">Flavobacterium rhizophilum</name>
    <dbReference type="NCBI Taxonomy" id="3163296"/>
    <lineage>
        <taxon>Bacteria</taxon>
        <taxon>Pseudomonadati</taxon>
        <taxon>Bacteroidota</taxon>
        <taxon>Flavobacteriia</taxon>
        <taxon>Flavobacteriales</taxon>
        <taxon>Flavobacteriaceae</taxon>
        <taxon>Flavobacterium</taxon>
    </lineage>
</organism>
<evidence type="ECO:0000256" key="5">
    <source>
        <dbReference type="RuleBase" id="RU003582"/>
    </source>
</evidence>
<dbReference type="NCBIfam" id="TIGR01961">
    <property type="entry name" value="NuoC_fam"/>
    <property type="match status" value="1"/>
</dbReference>
<dbReference type="InterPro" id="IPR001268">
    <property type="entry name" value="NADH_UbQ_OxRdtase_30kDa_su"/>
</dbReference>
<name>A0ABW8YFC2_9FLAO</name>
<dbReference type="SUPFAM" id="SSF143243">
    <property type="entry name" value="Nqo5-like"/>
    <property type="match status" value="1"/>
</dbReference>
<sequence>MPLETTVIQDKLTDKFGDKVTGFVQQHDIFSFEVDSNSMNDVMRFLKEDETLRFNFLTDICGVHYPDFEKDRQLAVVYHMHNWMDNVRIRFKCFLNGDKPEVDTATNLFLGANWQERETYDFYGIIFKGHPQLKRILNMDEMESFPMRKEFPMEDGGRTDKDDRFFGRTTDNANNNLK</sequence>
<keyword evidence="3" id="KW-1003">Cell membrane</keyword>